<keyword evidence="1" id="KW-0732">Signal</keyword>
<gene>
    <name evidence="2" type="ORF">Q4Q39_01890</name>
</gene>
<dbReference type="InterPro" id="IPR013783">
    <property type="entry name" value="Ig-like_fold"/>
</dbReference>
<dbReference type="InterPro" id="IPR036116">
    <property type="entry name" value="FN3_sf"/>
</dbReference>
<dbReference type="PROSITE" id="PS51257">
    <property type="entry name" value="PROKAR_LIPOPROTEIN"/>
    <property type="match status" value="1"/>
</dbReference>
<proteinExistence type="predicted"/>
<reference evidence="2" key="1">
    <citation type="submission" date="2023-07" db="EMBL/GenBank/DDBJ databases">
        <title>Two novel species in the genus Flavivirga.</title>
        <authorList>
            <person name="Kwon K."/>
        </authorList>
    </citation>
    <scope>NUCLEOTIDE SEQUENCE</scope>
    <source>
        <strain evidence="2">KACC 14157</strain>
    </source>
</reference>
<comment type="caution">
    <text evidence="2">The sequence shown here is derived from an EMBL/GenBank/DDBJ whole genome shotgun (WGS) entry which is preliminary data.</text>
</comment>
<sequence>MKTKNKLANVVRILMVLVFVVSCGSDDNNAPDTISEPDPAEENTPPNSFNLNEIANGATDISVLPVFSWETASDPDGDTVVYDMYLSTEQTPTNLYVENLTTTNFSTTNQLNFSETYYWRVAAKDNQGGETSSTVYSFTTKSEENNTASILDDFDGTGPLIDYVTNNAEVLPNVTRVSGRYHAVLDDNTNNQTLHFNQDQGRLDAKLLTFPFEVIARNIGIGTTTDSQTAPSHNGTQYNFAGIQVHAEDFNSINSSHIVVGHRGARRFTIEGKNTVDGVSFVNDAGIDIAPLGRVDIRIVGDENNELTFYWQQPNLSNGATPDEWTLYTGTGKLPGTAPSYGNQVYVGLITYAFGNAGIPFVGTCDAIEFNNL</sequence>
<feature type="chain" id="PRO_5046352208" description="Fibronectin type-III domain-containing protein" evidence="1">
    <location>
        <begin position="25"/>
        <end position="373"/>
    </location>
</feature>
<keyword evidence="3" id="KW-1185">Reference proteome</keyword>
<accession>A0ABT8WWU5</accession>
<dbReference type="SUPFAM" id="SSF49265">
    <property type="entry name" value="Fibronectin type III"/>
    <property type="match status" value="1"/>
</dbReference>
<evidence type="ECO:0000256" key="1">
    <source>
        <dbReference type="SAM" id="SignalP"/>
    </source>
</evidence>
<feature type="signal peptide" evidence="1">
    <location>
        <begin position="1"/>
        <end position="24"/>
    </location>
</feature>
<protein>
    <recommendedName>
        <fullName evidence="4">Fibronectin type-III domain-containing protein</fullName>
    </recommendedName>
</protein>
<evidence type="ECO:0008006" key="4">
    <source>
        <dbReference type="Google" id="ProtNLM"/>
    </source>
</evidence>
<dbReference type="RefSeq" id="WP_303280663.1">
    <property type="nucleotide sequence ID" value="NZ_BAABCZ010000016.1"/>
</dbReference>
<dbReference type="EMBL" id="JAUOEM010000001">
    <property type="protein sequence ID" value="MDO5986143.1"/>
    <property type="molecule type" value="Genomic_DNA"/>
</dbReference>
<evidence type="ECO:0000313" key="2">
    <source>
        <dbReference type="EMBL" id="MDO5986143.1"/>
    </source>
</evidence>
<organism evidence="2 3">
    <name type="scientific">Flavivirga amylovorans</name>
    <dbReference type="NCBI Taxonomy" id="870486"/>
    <lineage>
        <taxon>Bacteria</taxon>
        <taxon>Pseudomonadati</taxon>
        <taxon>Bacteroidota</taxon>
        <taxon>Flavobacteriia</taxon>
        <taxon>Flavobacteriales</taxon>
        <taxon>Flavobacteriaceae</taxon>
        <taxon>Flavivirga</taxon>
    </lineage>
</organism>
<dbReference type="Proteomes" id="UP001176891">
    <property type="component" value="Unassembled WGS sequence"/>
</dbReference>
<name>A0ABT8WWU5_9FLAO</name>
<evidence type="ECO:0000313" key="3">
    <source>
        <dbReference type="Proteomes" id="UP001176891"/>
    </source>
</evidence>
<dbReference type="Gene3D" id="2.60.40.10">
    <property type="entry name" value="Immunoglobulins"/>
    <property type="match status" value="1"/>
</dbReference>